<dbReference type="Proteomes" id="UP000054302">
    <property type="component" value="Unassembled WGS sequence"/>
</dbReference>
<dbReference type="VEuPathDB" id="FungiDB:PV10_04770"/>
<keyword evidence="3" id="KW-1185">Reference proteome</keyword>
<feature type="region of interest" description="Disordered" evidence="1">
    <location>
        <begin position="185"/>
        <end position="210"/>
    </location>
</feature>
<feature type="region of interest" description="Disordered" evidence="1">
    <location>
        <begin position="54"/>
        <end position="82"/>
    </location>
</feature>
<dbReference type="OrthoDB" id="3886346at2759"/>
<gene>
    <name evidence="2" type="ORF">PV10_04770</name>
</gene>
<dbReference type="EMBL" id="KN847522">
    <property type="protein sequence ID" value="KIV93564.1"/>
    <property type="molecule type" value="Genomic_DNA"/>
</dbReference>
<dbReference type="RefSeq" id="XP_016225138.1">
    <property type="nucleotide sequence ID" value="XM_016369350.1"/>
</dbReference>
<evidence type="ECO:0000313" key="3">
    <source>
        <dbReference type="Proteomes" id="UP000054302"/>
    </source>
</evidence>
<sequence>MAQIMSAHSSFVYLVENIPNWQREVNTLAYRAHVKNTEFVAEYARLVNQIRPKRKKTPSLASLNNGDGKAIDRPESVSSSSSSLDRVEIDPFEAGNKYLYAQARRKRKPGSVIRSAASGPQKFRNKNQVVVYYDGFMQEHLDALVRLVGNGRNNLRKGKNSLVAARGFQLPRLTRTLVRDFNTLDDNKSRSTSALPGKQKTEPSSEQEVTNHEATFLQVDKELESIQSLCEVAAHQFLRDGDCQTEMDILKQKLKDLHVRVKSTAEVLSKFEATQQSQSEALDLSLSDFPRGSDSDATLSTRPSLDVLHTPKLGVGSLPGMPHSLGHKLSRPGFFSAPDIGSHAEPPLLVADDIEVDDDSDPEDFLVDVTSFRMARTRA</sequence>
<evidence type="ECO:0000313" key="2">
    <source>
        <dbReference type="EMBL" id="KIV93564.1"/>
    </source>
</evidence>
<dbReference type="HOGENOM" id="CLU_041458_1_0_1"/>
<dbReference type="AlphaFoldDB" id="A0A0D1ZI65"/>
<evidence type="ECO:0000256" key="1">
    <source>
        <dbReference type="SAM" id="MobiDB-lite"/>
    </source>
</evidence>
<name>A0A0D1ZI65_EXOME</name>
<reference evidence="2 3" key="1">
    <citation type="submission" date="2015-01" db="EMBL/GenBank/DDBJ databases">
        <title>The Genome Sequence of Exophiala mesophila CBS40295.</title>
        <authorList>
            <consortium name="The Broad Institute Genomics Platform"/>
            <person name="Cuomo C."/>
            <person name="de Hoog S."/>
            <person name="Gorbushina A."/>
            <person name="Stielow B."/>
            <person name="Teixiera M."/>
            <person name="Abouelleil A."/>
            <person name="Chapman S.B."/>
            <person name="Priest M."/>
            <person name="Young S.K."/>
            <person name="Wortman J."/>
            <person name="Nusbaum C."/>
            <person name="Birren B."/>
        </authorList>
    </citation>
    <scope>NUCLEOTIDE SEQUENCE [LARGE SCALE GENOMIC DNA]</scope>
    <source>
        <strain evidence="2 3">CBS 40295</strain>
    </source>
</reference>
<organism evidence="2 3">
    <name type="scientific">Exophiala mesophila</name>
    <name type="common">Black yeast-like fungus</name>
    <dbReference type="NCBI Taxonomy" id="212818"/>
    <lineage>
        <taxon>Eukaryota</taxon>
        <taxon>Fungi</taxon>
        <taxon>Dikarya</taxon>
        <taxon>Ascomycota</taxon>
        <taxon>Pezizomycotina</taxon>
        <taxon>Eurotiomycetes</taxon>
        <taxon>Chaetothyriomycetidae</taxon>
        <taxon>Chaetothyriales</taxon>
        <taxon>Herpotrichiellaceae</taxon>
        <taxon>Exophiala</taxon>
    </lineage>
</organism>
<protein>
    <submittedName>
        <fullName evidence="2">Uncharacterized protein</fullName>
    </submittedName>
</protein>
<accession>A0A0D1ZI65</accession>
<dbReference type="GeneID" id="27322615"/>
<dbReference type="OMA" id="VCSIHTD"/>
<proteinExistence type="predicted"/>